<feature type="compositionally biased region" description="Gly residues" evidence="1">
    <location>
        <begin position="909"/>
        <end position="940"/>
    </location>
</feature>
<dbReference type="GO" id="GO:0003729">
    <property type="term" value="F:mRNA binding"/>
    <property type="evidence" value="ECO:0007669"/>
    <property type="project" value="InterPro"/>
</dbReference>
<feature type="compositionally biased region" description="Basic and acidic residues" evidence="1">
    <location>
        <begin position="398"/>
        <end position="464"/>
    </location>
</feature>
<keyword evidence="4" id="KW-1185">Reference proteome</keyword>
<feature type="region of interest" description="Disordered" evidence="1">
    <location>
        <begin position="207"/>
        <end position="242"/>
    </location>
</feature>
<gene>
    <name evidence="3" type="ORF">SK128_015199</name>
</gene>
<feature type="region of interest" description="Disordered" evidence="1">
    <location>
        <begin position="813"/>
        <end position="1011"/>
    </location>
</feature>
<dbReference type="CDD" id="cd16982">
    <property type="entry name" value="CID_Pcf11"/>
    <property type="match status" value="1"/>
</dbReference>
<feature type="compositionally biased region" description="Pro residues" evidence="1">
    <location>
        <begin position="1260"/>
        <end position="1273"/>
    </location>
</feature>
<dbReference type="PANTHER" id="PTHR15921">
    <property type="entry name" value="PRE-MRNA CLEAVAGE COMPLEX II"/>
    <property type="match status" value="1"/>
</dbReference>
<name>A0AAN9AC96_HALRR</name>
<feature type="compositionally biased region" description="Basic and acidic residues" evidence="1">
    <location>
        <begin position="1463"/>
        <end position="1472"/>
    </location>
</feature>
<sequence length="1837" mass="203797">MTAKEVADEYSSSLSDLSMNSKPLITMLTMLAEENLAHASVIVKVIEKHIHSAPNKLPLMYLIDSILKNVGKDYTKLFAQNIISIFTFVFEKVDERTRKKLYELRHTWNEIFPKSKLYMLDTKVHLVDPAWPVAATGSSITPATTKPNIHINPNVIIKSGAVKSQGHPPVPGEKELKDLKDLEILKQEQKILELKKQRLLWEQKKNNLEQNRQQQKSEAESSKADPSKPVSKPAEDPTYSAERRAEFLRSFKIKKKVPSQEKEDKKVSSTIHVDPRRAHIVLPQVAASVPSTSRDPRTESSRDSRAEQTSRDPRIKPETSSRDPRLSADNSRDPRLAQELTSCDPRLSVEASPNLGSPSLISAASPVPKTVGNSVHKTSVGSAHKTPEVRLPSSTSTRDPRVSNKNAESKSDNSPKSTKKDSFSKSKKGQKSEKTEKSEKNRKSEKSDTRSKNSTSRDKEKEALLKSAKALPVVESPTFNKSKKSKGRSYMHREESPEEKDSSMSSSGKRSRSDRSAGSDDSQDSDHYVGNIPNRPSQRISSKKAKKHDTSRSQVISDMDYRHFPPSKRHSEPTDENVSPQPKKDKIMDEMKKESPQNLGLFSDKDVDYRQLLPRPLHVVPPSPAIPPAVRASFSTEDQDERKCGTQDMDIDDDDDEEGDMAPPLTPLRGADNRFRKPSFNSPHAASWEKFREKNPEFKEYTRQASISESDRNFSPEGDDIEFKDNDQHGFPIRIRDMNIPGPLERHKIPGRLRGIDDEEGSESPRSAETAHENYKVILSQAEEYMKHGEMNITQYNHLLTQVMMLVERNKIQQVRDRDRQMSRTPQPGSDNVRVVDPSPSMQPPGGPGRPGPGAHLVGDHPLNITGSPGGPHGGTFTRHHGGPHSRSPGGPSTGPLGGHSPGHMSGPGSPGGMGRGSPNFDGGGRGGRGGFMRGGGGEGPMSRRGGMIGHNHMGRGMPTPTPDEDGWGRGIRGRGRRGLGGFGRDRDGRLGRGQRSEQLEDEWTGEPELPGLSDEYLQVVDRDNITRKIEIDGSKREVRTYGETAVIFMNWDDPRLLSFGEGQVDIVFDGGVFRLAMRIGEPYREFTFEGKTHRIKLGPPSQELVLDDVGHHCLIGGDPITVHFDGASHTIALVGKIPNVNINPVRNTEFVAGFIKLVIQATKFVTLYLDARPQRFSIDGRAFVIKFVDSLKAVTINNKKYVVDFGGLPITIPVRGYRRYLSFSDLPRGIIPGQISIRNMEGESSVMHRGPDSGMHGPPGRPPKDMSPPLAPTGPKVQAPLPPVSGPPQVRPSLPGPPHPPGLKGPLPGFGGPHAGPLGPAGPVSLPGPRPSAPISLPGPRPSAPVPLPGPRPPAPPIQGPPQPPVLPSVSQPQGLPIVSTSSVPPPMPGPVPIMAGPRPVFPFMHHPPPPIMPHVGHGSYVSNQAPAPPFVTPPAQPAMPMDINSLLINLTRSGLIGSKAKNKEEEKKLEEEEEEKEREADDRIPVELLLRTENLRKRRKWLIETIYRGMQCSSCGLRYPPEQTVQYSHHLDWHFRKNKKQQESTKKANTRKFYFSVEDWLQYEEIEDLEERVPSMFEAEGAEDMLEAEDSEVPSVPVTSDSSLEVCPTCLDKFEQFFHQDTEEWRYLNAVQVDGQNYHPACHLDNLRAEEALKKEAEKEAKAATTGEEEKMETEPKETDEEKEKGDEKEKESEMETDDKENDNKTKKTEPEGGVDMDADTQKMSDEEKVDDPVESQLQKIPNEEKADAHMESQLSVTTKLDDMSINSQLSIRIKEEPMDVEEDADLLTYSPSLPPGVTIKQEIKKEPEEQDEGDLTFRVPEEDDESSLLNVEMM</sequence>
<dbReference type="Proteomes" id="UP001381693">
    <property type="component" value="Unassembled WGS sequence"/>
</dbReference>
<feature type="region of interest" description="Disordered" evidence="1">
    <location>
        <begin position="1245"/>
        <end position="1364"/>
    </location>
</feature>
<feature type="region of interest" description="Disordered" evidence="1">
    <location>
        <begin position="1461"/>
        <end position="1483"/>
    </location>
</feature>
<dbReference type="InterPro" id="IPR006569">
    <property type="entry name" value="CID_dom"/>
</dbReference>
<feature type="compositionally biased region" description="Basic and acidic residues" evidence="1">
    <location>
        <begin position="294"/>
        <end position="336"/>
    </location>
</feature>
<evidence type="ECO:0000313" key="3">
    <source>
        <dbReference type="EMBL" id="KAK7083093.1"/>
    </source>
</evidence>
<dbReference type="Pfam" id="PF04818">
    <property type="entry name" value="CID"/>
    <property type="match status" value="1"/>
</dbReference>
<feature type="region of interest" description="Disordered" evidence="1">
    <location>
        <begin position="1657"/>
        <end position="1737"/>
    </location>
</feature>
<dbReference type="InterPro" id="IPR045154">
    <property type="entry name" value="PCF11-like"/>
</dbReference>
<feature type="compositionally biased region" description="Basic and acidic residues" evidence="1">
    <location>
        <begin position="984"/>
        <end position="999"/>
    </location>
</feature>
<dbReference type="SUPFAM" id="SSF48464">
    <property type="entry name" value="ENTH/VHS domain"/>
    <property type="match status" value="1"/>
</dbReference>
<proteinExistence type="predicted"/>
<dbReference type="GO" id="GO:0006369">
    <property type="term" value="P:termination of RNA polymerase II transcription"/>
    <property type="evidence" value="ECO:0007669"/>
    <property type="project" value="InterPro"/>
</dbReference>
<accession>A0AAN9AC96</accession>
<feature type="region of interest" description="Disordered" evidence="1">
    <location>
        <begin position="256"/>
        <end position="603"/>
    </location>
</feature>
<dbReference type="PANTHER" id="PTHR15921:SF3">
    <property type="entry name" value="PRE-MRNA CLEAVAGE COMPLEX 2 PROTEIN PCF11"/>
    <property type="match status" value="1"/>
</dbReference>
<dbReference type="InterPro" id="IPR047415">
    <property type="entry name" value="Pcf11_CID"/>
</dbReference>
<feature type="compositionally biased region" description="Basic and acidic residues" evidence="1">
    <location>
        <begin position="582"/>
        <end position="595"/>
    </location>
</feature>
<feature type="compositionally biased region" description="Basic and acidic residues" evidence="1">
    <location>
        <begin position="813"/>
        <end position="822"/>
    </location>
</feature>
<dbReference type="InterPro" id="IPR008942">
    <property type="entry name" value="ENTH_VHS"/>
</dbReference>
<feature type="domain" description="CID" evidence="2">
    <location>
        <begin position="2"/>
        <end position="128"/>
    </location>
</feature>
<evidence type="ECO:0000256" key="1">
    <source>
        <dbReference type="SAM" id="MobiDB-lite"/>
    </source>
</evidence>
<feature type="compositionally biased region" description="Basic residues" evidence="1">
    <location>
        <begin position="481"/>
        <end position="490"/>
    </location>
</feature>
<feature type="compositionally biased region" description="Acidic residues" evidence="1">
    <location>
        <begin position="649"/>
        <end position="660"/>
    </location>
</feature>
<feature type="compositionally biased region" description="Gly residues" evidence="1">
    <location>
        <begin position="892"/>
        <end position="901"/>
    </location>
</feature>
<feature type="compositionally biased region" description="Pro residues" evidence="1">
    <location>
        <begin position="1281"/>
        <end position="1304"/>
    </location>
</feature>
<feature type="compositionally biased region" description="Basic and acidic residues" evidence="1">
    <location>
        <begin position="215"/>
        <end position="226"/>
    </location>
</feature>
<dbReference type="GO" id="GO:0005849">
    <property type="term" value="C:mRNA cleavage factor complex"/>
    <property type="evidence" value="ECO:0007669"/>
    <property type="project" value="TreeGrafter"/>
</dbReference>
<dbReference type="EMBL" id="JAXCGZ010003811">
    <property type="protein sequence ID" value="KAK7083093.1"/>
    <property type="molecule type" value="Genomic_DNA"/>
</dbReference>
<evidence type="ECO:0000259" key="2">
    <source>
        <dbReference type="PROSITE" id="PS51391"/>
    </source>
</evidence>
<feature type="compositionally biased region" description="Basic and acidic residues" evidence="1">
    <location>
        <begin position="491"/>
        <end position="502"/>
    </location>
</feature>
<reference evidence="3 4" key="1">
    <citation type="submission" date="2023-11" db="EMBL/GenBank/DDBJ databases">
        <title>Halocaridina rubra genome assembly.</title>
        <authorList>
            <person name="Smith C."/>
        </authorList>
    </citation>
    <scope>NUCLEOTIDE SEQUENCE [LARGE SCALE GENOMIC DNA]</scope>
    <source>
        <strain evidence="3">EP-1</strain>
        <tissue evidence="3">Whole</tissue>
    </source>
</reference>
<protein>
    <recommendedName>
        <fullName evidence="2">CID domain-containing protein</fullName>
    </recommendedName>
</protein>
<comment type="caution">
    <text evidence="3">The sequence shown here is derived from an EMBL/GenBank/DDBJ whole genome shotgun (WGS) entry which is preliminary data.</text>
</comment>
<evidence type="ECO:0000313" key="4">
    <source>
        <dbReference type="Proteomes" id="UP001381693"/>
    </source>
</evidence>
<dbReference type="GO" id="GO:0031124">
    <property type="term" value="P:mRNA 3'-end processing"/>
    <property type="evidence" value="ECO:0007669"/>
    <property type="project" value="InterPro"/>
</dbReference>
<feature type="compositionally biased region" description="Basic and acidic residues" evidence="1">
    <location>
        <begin position="559"/>
        <end position="573"/>
    </location>
</feature>
<feature type="compositionally biased region" description="Basic and acidic residues" evidence="1">
    <location>
        <begin position="1704"/>
        <end position="1713"/>
    </location>
</feature>
<dbReference type="GO" id="GO:0000993">
    <property type="term" value="F:RNA polymerase II complex binding"/>
    <property type="evidence" value="ECO:0007669"/>
    <property type="project" value="InterPro"/>
</dbReference>
<feature type="region of interest" description="Disordered" evidence="1">
    <location>
        <begin position="702"/>
        <end position="771"/>
    </location>
</feature>
<feature type="compositionally biased region" description="Basic and acidic residues" evidence="1">
    <location>
        <begin position="258"/>
        <end position="277"/>
    </location>
</feature>
<feature type="compositionally biased region" description="Pro residues" evidence="1">
    <location>
        <begin position="841"/>
        <end position="851"/>
    </location>
</feature>
<feature type="compositionally biased region" description="Basic and acidic residues" evidence="1">
    <location>
        <begin position="1675"/>
        <end position="1696"/>
    </location>
</feature>
<organism evidence="3 4">
    <name type="scientific">Halocaridina rubra</name>
    <name type="common">Hawaiian red shrimp</name>
    <dbReference type="NCBI Taxonomy" id="373956"/>
    <lineage>
        <taxon>Eukaryota</taxon>
        <taxon>Metazoa</taxon>
        <taxon>Ecdysozoa</taxon>
        <taxon>Arthropoda</taxon>
        <taxon>Crustacea</taxon>
        <taxon>Multicrustacea</taxon>
        <taxon>Malacostraca</taxon>
        <taxon>Eumalacostraca</taxon>
        <taxon>Eucarida</taxon>
        <taxon>Decapoda</taxon>
        <taxon>Pleocyemata</taxon>
        <taxon>Caridea</taxon>
        <taxon>Atyoidea</taxon>
        <taxon>Atyidae</taxon>
        <taxon>Halocaridina</taxon>
    </lineage>
</organism>
<dbReference type="PROSITE" id="PS51391">
    <property type="entry name" value="CID"/>
    <property type="match status" value="1"/>
</dbReference>
<feature type="region of interest" description="Disordered" evidence="1">
    <location>
        <begin position="615"/>
        <end position="688"/>
    </location>
</feature>
<dbReference type="GO" id="GO:0005737">
    <property type="term" value="C:cytoplasm"/>
    <property type="evidence" value="ECO:0007669"/>
    <property type="project" value="TreeGrafter"/>
</dbReference>
<dbReference type="SMART" id="SM00582">
    <property type="entry name" value="RPR"/>
    <property type="match status" value="1"/>
</dbReference>
<feature type="compositionally biased region" description="Polar residues" evidence="1">
    <location>
        <begin position="371"/>
        <end position="381"/>
    </location>
</feature>
<dbReference type="Gene3D" id="1.25.40.90">
    <property type="match status" value="1"/>
</dbReference>
<feature type="compositionally biased region" description="Pro residues" evidence="1">
    <location>
        <begin position="1327"/>
        <end position="1364"/>
    </location>
</feature>